<dbReference type="Pfam" id="PF12277">
    <property type="entry name" value="DUF3618"/>
    <property type="match status" value="1"/>
</dbReference>
<dbReference type="Proteomes" id="UP000321685">
    <property type="component" value="Unassembled WGS sequence"/>
</dbReference>
<accession>A0A511DM12</accession>
<feature type="compositionally biased region" description="Polar residues" evidence="1">
    <location>
        <begin position="189"/>
        <end position="205"/>
    </location>
</feature>
<feature type="compositionally biased region" description="Polar residues" evidence="1">
    <location>
        <begin position="1"/>
        <end position="15"/>
    </location>
</feature>
<comment type="caution">
    <text evidence="2">The sequence shown here is derived from an EMBL/GenBank/DDBJ whole genome shotgun (WGS) entry which is preliminary data.</text>
</comment>
<evidence type="ECO:0008006" key="4">
    <source>
        <dbReference type="Google" id="ProtNLM"/>
    </source>
</evidence>
<protein>
    <recommendedName>
        <fullName evidence="4">DUF3618 domain-containing protein</fullName>
    </recommendedName>
</protein>
<feature type="compositionally biased region" description="Basic and acidic residues" evidence="1">
    <location>
        <begin position="17"/>
        <end position="32"/>
    </location>
</feature>
<evidence type="ECO:0000256" key="1">
    <source>
        <dbReference type="SAM" id="MobiDB-lite"/>
    </source>
</evidence>
<sequence length="233" mass="24824">MTTPYDTPQTTSSSDPDAIRREIERTQRRLGGDVDALTEKVTPSRIMERRVGRVRSRVAGWRDAVMGSDSDDHPSGARGLASQASDRLDDVTSTASDTASDAASRVADTTRDLPDAARRQTRGNPLAAGLIAFGAGWLVSSLLPATRQEQELAGQVKDKALEAGQPLVEQAQEKAQELGESLREPAQAAVQSVQETAQDAVSTVQDEGRSAADQVQDRAQQAGSTVKDEATGR</sequence>
<feature type="compositionally biased region" description="Low complexity" evidence="1">
    <location>
        <begin position="211"/>
        <end position="222"/>
    </location>
</feature>
<feature type="region of interest" description="Disordered" evidence="1">
    <location>
        <begin position="1"/>
        <end position="37"/>
    </location>
</feature>
<feature type="region of interest" description="Disordered" evidence="1">
    <location>
        <begin position="170"/>
        <end position="233"/>
    </location>
</feature>
<feature type="region of interest" description="Disordered" evidence="1">
    <location>
        <begin position="57"/>
        <end position="121"/>
    </location>
</feature>
<gene>
    <name evidence="2" type="ORF">PSU4_48060</name>
</gene>
<dbReference type="Gene3D" id="1.20.120.20">
    <property type="entry name" value="Apolipoprotein"/>
    <property type="match status" value="1"/>
</dbReference>
<evidence type="ECO:0000313" key="2">
    <source>
        <dbReference type="EMBL" id="GEL25852.1"/>
    </source>
</evidence>
<dbReference type="AlphaFoldDB" id="A0A511DM12"/>
<feature type="compositionally biased region" description="Basic and acidic residues" evidence="1">
    <location>
        <begin position="171"/>
        <end position="183"/>
    </location>
</feature>
<organism evidence="2 3">
    <name type="scientific">Pseudonocardia sulfidoxydans NBRC 16205</name>
    <dbReference type="NCBI Taxonomy" id="1223511"/>
    <lineage>
        <taxon>Bacteria</taxon>
        <taxon>Bacillati</taxon>
        <taxon>Actinomycetota</taxon>
        <taxon>Actinomycetes</taxon>
        <taxon>Pseudonocardiales</taxon>
        <taxon>Pseudonocardiaceae</taxon>
        <taxon>Pseudonocardia</taxon>
    </lineage>
</organism>
<dbReference type="EMBL" id="BJVJ01000065">
    <property type="protein sequence ID" value="GEL25852.1"/>
    <property type="molecule type" value="Genomic_DNA"/>
</dbReference>
<dbReference type="PANTHER" id="PTHR47372">
    <property type="entry name" value="DAUER UP-REGULATED-RELATED"/>
    <property type="match status" value="1"/>
</dbReference>
<dbReference type="RefSeq" id="WP_147112792.1">
    <property type="nucleotide sequence ID" value="NZ_BJVJ01000065.1"/>
</dbReference>
<feature type="compositionally biased region" description="Basic and acidic residues" evidence="1">
    <location>
        <begin position="108"/>
        <end position="118"/>
    </location>
</feature>
<dbReference type="OrthoDB" id="3218417at2"/>
<evidence type="ECO:0000313" key="3">
    <source>
        <dbReference type="Proteomes" id="UP000321685"/>
    </source>
</evidence>
<feature type="compositionally biased region" description="Low complexity" evidence="1">
    <location>
        <begin position="91"/>
        <end position="107"/>
    </location>
</feature>
<proteinExistence type="predicted"/>
<dbReference type="InterPro" id="IPR022062">
    <property type="entry name" value="DUF3618"/>
</dbReference>
<dbReference type="PANTHER" id="PTHR47372:SF11">
    <property type="entry name" value="RE19971P"/>
    <property type="match status" value="1"/>
</dbReference>
<reference evidence="2 3" key="1">
    <citation type="submission" date="2019-07" db="EMBL/GenBank/DDBJ databases">
        <title>Whole genome shotgun sequence of Pseudonocardia sulfidoxydans NBRC 16205.</title>
        <authorList>
            <person name="Hosoyama A."/>
            <person name="Uohara A."/>
            <person name="Ohji S."/>
            <person name="Ichikawa N."/>
        </authorList>
    </citation>
    <scope>NUCLEOTIDE SEQUENCE [LARGE SCALE GENOMIC DNA]</scope>
    <source>
        <strain evidence="2 3">NBRC 16205</strain>
    </source>
</reference>
<keyword evidence="3" id="KW-1185">Reference proteome</keyword>
<name>A0A511DM12_9PSEU</name>